<protein>
    <submittedName>
        <fullName evidence="1">Uncharacterized protein</fullName>
    </submittedName>
</protein>
<evidence type="ECO:0000313" key="2">
    <source>
        <dbReference type="Proteomes" id="UP001163324"/>
    </source>
</evidence>
<accession>A0ACC0UUR7</accession>
<proteinExistence type="predicted"/>
<gene>
    <name evidence="1" type="ORF">N3K66_007745</name>
</gene>
<keyword evidence="2" id="KW-1185">Reference proteome</keyword>
<sequence length="226" mass="24956">MQGIVYHGTEPQDIVMFGTNAETDAAKMISNIAEKLNEFTLVTPPTFEESMDNLVSGVSKWSAIEKKDVEMRNAEGHSKPFTFGVHPMFTSAQRVPKRKYESATNDSNNDNNSNSGIKDMSNEQEESRSIHGSKRRRLDVDEKSLLAAMGISKKLEIFKANAAKLRNAMLPSFGAPVSPSRVRKLGSANARARSQVLLRRANALGRVSSIHGSPGRRVPRPVIKNY</sequence>
<comment type="caution">
    <text evidence="1">The sequence shown here is derived from an EMBL/GenBank/DDBJ whole genome shotgun (WGS) entry which is preliminary data.</text>
</comment>
<dbReference type="Proteomes" id="UP001163324">
    <property type="component" value="Chromosome 7"/>
</dbReference>
<evidence type="ECO:0000313" key="1">
    <source>
        <dbReference type="EMBL" id="KAI9897889.1"/>
    </source>
</evidence>
<name>A0ACC0UUR7_9HYPO</name>
<dbReference type="EMBL" id="CM047946">
    <property type="protein sequence ID" value="KAI9897889.1"/>
    <property type="molecule type" value="Genomic_DNA"/>
</dbReference>
<organism evidence="1 2">
    <name type="scientific">Trichothecium roseum</name>
    <dbReference type="NCBI Taxonomy" id="47278"/>
    <lineage>
        <taxon>Eukaryota</taxon>
        <taxon>Fungi</taxon>
        <taxon>Dikarya</taxon>
        <taxon>Ascomycota</taxon>
        <taxon>Pezizomycotina</taxon>
        <taxon>Sordariomycetes</taxon>
        <taxon>Hypocreomycetidae</taxon>
        <taxon>Hypocreales</taxon>
        <taxon>Hypocreales incertae sedis</taxon>
        <taxon>Trichothecium</taxon>
    </lineage>
</organism>
<reference evidence="1" key="1">
    <citation type="submission" date="2022-10" db="EMBL/GenBank/DDBJ databases">
        <title>Complete Genome of Trichothecium roseum strain YXFP-22015, a Plant Pathogen Isolated from Citrus.</title>
        <authorList>
            <person name="Wang Y."/>
            <person name="Zhu L."/>
        </authorList>
    </citation>
    <scope>NUCLEOTIDE SEQUENCE</scope>
    <source>
        <strain evidence="1">YXFP-22015</strain>
    </source>
</reference>